<sequence>MWHVTILLLTLSQRSTAQPTKAAAMAVETLCDDAAYLEQLRTGMELQLTTSGQRLHDLQTEAEEMELAAAATADKKAKRVYYALEAITRARAARQSADINSTKAVMKASLRTLTQRLAQLQLLYTIYPADRPKTAATAKTTETPGIFGATTETCVITTTADNADFAQCTTQSSQKAALKNAYAELSRETHIKATGDEMFKRRSIKITAAAKSTISSAMNTVDKDQCQGSSGVLTSTTNGIGATVEFANSADATLTNVQITPQTSGGKCGDSDPDKDKATVSQAGLAYAICKVRNLKINLQETVKTTTKANLETDPDAPTILAASSRGPEGPSSKPLPY</sequence>
<protein>
    <submittedName>
        <fullName evidence="3">Variant surface glycoprotein 1968</fullName>
    </submittedName>
</protein>
<feature type="signal peptide" evidence="2">
    <location>
        <begin position="1"/>
        <end position="17"/>
    </location>
</feature>
<reference evidence="3" key="2">
    <citation type="journal article" date="2014" name="Mol. Biochem. Parasitol.">
        <title>Capturing the variant surface glycoprotein repertoire (the VSGnome) of Trypanosoma brucei Lister 427.</title>
        <authorList>
            <person name="Cross G.A."/>
            <person name="Kim H.S."/>
            <person name="Wickstead B."/>
        </authorList>
    </citation>
    <scope>NUCLEOTIDE SEQUENCE</scope>
    <source>
        <strain evidence="3">Lister 427</strain>
    </source>
</reference>
<evidence type="ECO:0000313" key="3">
    <source>
        <dbReference type="EMBL" id="AGH60863.1"/>
    </source>
</evidence>
<dbReference type="AlphaFoldDB" id="M4SWR5"/>
<evidence type="ECO:0000256" key="1">
    <source>
        <dbReference type="SAM" id="MobiDB-lite"/>
    </source>
</evidence>
<feature type="region of interest" description="Disordered" evidence="1">
    <location>
        <begin position="308"/>
        <end position="338"/>
    </location>
</feature>
<dbReference type="VEuPathDB" id="TriTrypDB:Tb11.v5.0978"/>
<organism evidence="3">
    <name type="scientific">Trypanosoma brucei</name>
    <dbReference type="NCBI Taxonomy" id="5691"/>
    <lineage>
        <taxon>Eukaryota</taxon>
        <taxon>Discoba</taxon>
        <taxon>Euglenozoa</taxon>
        <taxon>Kinetoplastea</taxon>
        <taxon>Metakinetoplastina</taxon>
        <taxon>Trypanosomatida</taxon>
        <taxon>Trypanosomatidae</taxon>
        <taxon>Trypanosoma</taxon>
    </lineage>
</organism>
<name>M4SWR5_9TRYP</name>
<dbReference type="VEuPathDB" id="TriTrypDB:Tb427_000219700"/>
<feature type="chain" id="PRO_5004057476" evidence="2">
    <location>
        <begin position="18"/>
        <end position="338"/>
    </location>
</feature>
<accession>M4SWR5</accession>
<dbReference type="EMBL" id="KC613432">
    <property type="protein sequence ID" value="AGH60863.1"/>
    <property type="molecule type" value="Genomic_DNA"/>
</dbReference>
<evidence type="ECO:0000256" key="2">
    <source>
        <dbReference type="SAM" id="SignalP"/>
    </source>
</evidence>
<keyword evidence="2" id="KW-0732">Signal</keyword>
<reference evidence="3" key="1">
    <citation type="submission" date="2013-02" db="EMBL/GenBank/DDBJ databases">
        <authorList>
            <person name="Cross G.A.M."/>
            <person name="Kim H.-S."/>
            <person name="Wickstead B."/>
        </authorList>
    </citation>
    <scope>NUCLEOTIDE SEQUENCE</scope>
    <source>
        <strain evidence="3">Lister 427</strain>
    </source>
</reference>
<dbReference type="VEuPathDB" id="TriTrypDB:Tb1125.Tb11.v5.0978"/>
<proteinExistence type="predicted"/>